<protein>
    <submittedName>
        <fullName evidence="1">Uncharacterized protein</fullName>
    </submittedName>
</protein>
<dbReference type="AlphaFoldDB" id="A0A9N7W0S4"/>
<name>A0A9N7W0S4_PLEPL</name>
<gene>
    <name evidence="1" type="ORF">PLEPLA_LOCUS45683</name>
</gene>
<keyword evidence="2" id="KW-1185">Reference proteome</keyword>
<reference evidence="1" key="1">
    <citation type="submission" date="2020-03" db="EMBL/GenBank/DDBJ databases">
        <authorList>
            <person name="Weist P."/>
        </authorList>
    </citation>
    <scope>NUCLEOTIDE SEQUENCE</scope>
</reference>
<organism evidence="1 2">
    <name type="scientific">Pleuronectes platessa</name>
    <name type="common">European plaice</name>
    <dbReference type="NCBI Taxonomy" id="8262"/>
    <lineage>
        <taxon>Eukaryota</taxon>
        <taxon>Metazoa</taxon>
        <taxon>Chordata</taxon>
        <taxon>Craniata</taxon>
        <taxon>Vertebrata</taxon>
        <taxon>Euteleostomi</taxon>
        <taxon>Actinopterygii</taxon>
        <taxon>Neopterygii</taxon>
        <taxon>Teleostei</taxon>
        <taxon>Neoteleostei</taxon>
        <taxon>Acanthomorphata</taxon>
        <taxon>Carangaria</taxon>
        <taxon>Pleuronectiformes</taxon>
        <taxon>Pleuronectoidei</taxon>
        <taxon>Pleuronectidae</taxon>
        <taxon>Pleuronectes</taxon>
    </lineage>
</organism>
<dbReference type="Proteomes" id="UP001153269">
    <property type="component" value="Unassembled WGS sequence"/>
</dbReference>
<evidence type="ECO:0000313" key="1">
    <source>
        <dbReference type="EMBL" id="CAB1457855.1"/>
    </source>
</evidence>
<evidence type="ECO:0000313" key="2">
    <source>
        <dbReference type="Proteomes" id="UP001153269"/>
    </source>
</evidence>
<comment type="caution">
    <text evidence="1">The sequence shown here is derived from an EMBL/GenBank/DDBJ whole genome shotgun (WGS) entry which is preliminary data.</text>
</comment>
<accession>A0A9N7W0S4</accession>
<sequence length="108" mass="11748">MLLADVMAESESNRELLVLAKGSPTHDLTITIIINSEVAPNQSSRNLVAGCIRLKTLVLVYRDVNGSSPVYIQNMVKPYDPARLLRFASSNGLAASSLQASHPKNWVV</sequence>
<proteinExistence type="predicted"/>
<dbReference type="EMBL" id="CADEAL010004360">
    <property type="protein sequence ID" value="CAB1457855.1"/>
    <property type="molecule type" value="Genomic_DNA"/>
</dbReference>